<evidence type="ECO:0000313" key="2">
    <source>
        <dbReference type="EMBL" id="OJT14742.1"/>
    </source>
</evidence>
<evidence type="ECO:0000256" key="1">
    <source>
        <dbReference type="SAM" id="MobiDB-lite"/>
    </source>
</evidence>
<dbReference type="OrthoDB" id="2757158at2759"/>
<dbReference type="OMA" id="REWMPAR"/>
<protein>
    <submittedName>
        <fullName evidence="2">Uncharacterized protein</fullName>
    </submittedName>
</protein>
<reference evidence="2 3" key="1">
    <citation type="submission" date="2016-10" db="EMBL/GenBank/DDBJ databases">
        <title>Genome sequence of the basidiomycete white-rot fungus Trametes pubescens.</title>
        <authorList>
            <person name="Makela M.R."/>
            <person name="Granchi Z."/>
            <person name="Peng M."/>
            <person name="De Vries R.P."/>
            <person name="Grigoriev I."/>
            <person name="Riley R."/>
            <person name="Hilden K."/>
        </authorList>
    </citation>
    <scope>NUCLEOTIDE SEQUENCE [LARGE SCALE GENOMIC DNA]</scope>
    <source>
        <strain evidence="2 3">FBCC735</strain>
    </source>
</reference>
<keyword evidence="3" id="KW-1185">Reference proteome</keyword>
<name>A0A1M2W4Q4_TRAPU</name>
<sequence length="201" mass="22453">MFRKKLPSFASNDEFIERKPTISQTITVLADITDRASWTPNLHTRKIRGCDESTEWSESHSEHSIRAVPVALLRNERGRKQRPLSLGHLHLHVHNRGVQTWMLVGGAVTVRRERDSGWGSKCRSPPAASDAGNAPEGVRSANPEPLPMRRWIPATIGTKHPQLKGYVLHFLDSGEPGFILEASARNYAAGRKKRKSIAQKA</sequence>
<proteinExistence type="predicted"/>
<dbReference type="AlphaFoldDB" id="A0A1M2W4Q4"/>
<dbReference type="EMBL" id="MNAD01000247">
    <property type="protein sequence ID" value="OJT14742.1"/>
    <property type="molecule type" value="Genomic_DNA"/>
</dbReference>
<evidence type="ECO:0000313" key="3">
    <source>
        <dbReference type="Proteomes" id="UP000184267"/>
    </source>
</evidence>
<comment type="caution">
    <text evidence="2">The sequence shown here is derived from an EMBL/GenBank/DDBJ whole genome shotgun (WGS) entry which is preliminary data.</text>
</comment>
<gene>
    <name evidence="2" type="ORF">TRAPUB_8699</name>
</gene>
<accession>A0A1M2W4Q4</accession>
<organism evidence="2 3">
    <name type="scientific">Trametes pubescens</name>
    <name type="common">White-rot fungus</name>
    <dbReference type="NCBI Taxonomy" id="154538"/>
    <lineage>
        <taxon>Eukaryota</taxon>
        <taxon>Fungi</taxon>
        <taxon>Dikarya</taxon>
        <taxon>Basidiomycota</taxon>
        <taxon>Agaricomycotina</taxon>
        <taxon>Agaricomycetes</taxon>
        <taxon>Polyporales</taxon>
        <taxon>Polyporaceae</taxon>
        <taxon>Trametes</taxon>
    </lineage>
</organism>
<feature type="region of interest" description="Disordered" evidence="1">
    <location>
        <begin position="115"/>
        <end position="147"/>
    </location>
</feature>
<dbReference type="Proteomes" id="UP000184267">
    <property type="component" value="Unassembled WGS sequence"/>
</dbReference>